<gene>
    <name evidence="3" type="ORF">CGZ94_14515</name>
</gene>
<dbReference type="PANTHER" id="PTHR43639">
    <property type="entry name" value="OXIDOREDUCTASE, SHORT-CHAIN DEHYDROGENASE/REDUCTASE FAMILY (AFU_ORTHOLOGUE AFUA_5G02870)"/>
    <property type="match status" value="1"/>
</dbReference>
<dbReference type="Pfam" id="PF13561">
    <property type="entry name" value="adh_short_C2"/>
    <property type="match status" value="1"/>
</dbReference>
<proteinExistence type="inferred from homology"/>
<evidence type="ECO:0000313" key="4">
    <source>
        <dbReference type="Proteomes" id="UP000215896"/>
    </source>
</evidence>
<dbReference type="FunFam" id="3.40.50.720:FF:000084">
    <property type="entry name" value="Short-chain dehydrogenase reductase"/>
    <property type="match status" value="1"/>
</dbReference>
<dbReference type="PRINTS" id="PR00081">
    <property type="entry name" value="GDHRDH"/>
</dbReference>
<keyword evidence="4" id="KW-1185">Reference proteome</keyword>
<accession>A0A255GF88</accession>
<evidence type="ECO:0000256" key="2">
    <source>
        <dbReference type="ARBA" id="ARBA00023002"/>
    </source>
</evidence>
<dbReference type="Proteomes" id="UP000215896">
    <property type="component" value="Unassembled WGS sequence"/>
</dbReference>
<dbReference type="InterPro" id="IPR002347">
    <property type="entry name" value="SDR_fam"/>
</dbReference>
<dbReference type="InterPro" id="IPR036291">
    <property type="entry name" value="NAD(P)-bd_dom_sf"/>
</dbReference>
<comment type="caution">
    <text evidence="3">The sequence shown here is derived from an EMBL/GenBank/DDBJ whole genome shotgun (WGS) entry which is preliminary data.</text>
</comment>
<dbReference type="PANTHER" id="PTHR43639:SF1">
    <property type="entry name" value="SHORT-CHAIN DEHYDROGENASE_REDUCTASE FAMILY PROTEIN"/>
    <property type="match status" value="1"/>
</dbReference>
<evidence type="ECO:0000313" key="3">
    <source>
        <dbReference type="EMBL" id="OYO11634.1"/>
    </source>
</evidence>
<dbReference type="SUPFAM" id="SSF51735">
    <property type="entry name" value="NAD(P)-binding Rossmann-fold domains"/>
    <property type="match status" value="1"/>
</dbReference>
<dbReference type="PROSITE" id="PS00061">
    <property type="entry name" value="ADH_SHORT"/>
    <property type="match status" value="1"/>
</dbReference>
<name>A0A255GF88_9ACTN</name>
<dbReference type="EMBL" id="NMVO01000015">
    <property type="protein sequence ID" value="OYO11634.1"/>
    <property type="molecule type" value="Genomic_DNA"/>
</dbReference>
<dbReference type="OrthoDB" id="286404at2"/>
<sequence length="254" mass="26721">MTQRLTDKIVVVTGSAQGIGAAYARRLYADGATVVLADLKQEAVEATAAALTESGPGTATALPLDVSVRASCQALADQLTAAYGRVDGVVNNAAIFSTIEMKPFWEITDADWDQLMAVNLRGPWLLISTLLPLLRAATSASVVNIGSDAVLMGRPGYLHYVASKGGVHGMTYSMAKELGEFGIRVNTLSPGPVYTEIDRGTVTPQQREAMLAAQDLHRPAGPDDMTGTASFLLSDDAAYLTGQTISVNGGLIHR</sequence>
<dbReference type="Gene3D" id="3.40.50.720">
    <property type="entry name" value="NAD(P)-binding Rossmann-like Domain"/>
    <property type="match status" value="1"/>
</dbReference>
<organism evidence="3 4">
    <name type="scientific">Enemella evansiae</name>
    <dbReference type="NCBI Taxonomy" id="2016499"/>
    <lineage>
        <taxon>Bacteria</taxon>
        <taxon>Bacillati</taxon>
        <taxon>Actinomycetota</taxon>
        <taxon>Actinomycetes</taxon>
        <taxon>Propionibacteriales</taxon>
        <taxon>Propionibacteriaceae</taxon>
        <taxon>Enemella</taxon>
    </lineage>
</organism>
<dbReference type="AlphaFoldDB" id="A0A255GF88"/>
<dbReference type="RefSeq" id="WP_094406069.1">
    <property type="nucleotide sequence ID" value="NZ_NMVO01000015.1"/>
</dbReference>
<dbReference type="GO" id="GO:0016491">
    <property type="term" value="F:oxidoreductase activity"/>
    <property type="evidence" value="ECO:0007669"/>
    <property type="project" value="UniProtKB-KW"/>
</dbReference>
<dbReference type="PRINTS" id="PR00080">
    <property type="entry name" value="SDRFAMILY"/>
</dbReference>
<reference evidence="3 4" key="1">
    <citation type="submission" date="2017-07" db="EMBL/GenBank/DDBJ databases">
        <title>Draft whole genome sequences of clinical Proprionibacteriaceae strains.</title>
        <authorList>
            <person name="Bernier A.-M."/>
            <person name="Bernard K."/>
            <person name="Domingo M.-C."/>
        </authorList>
    </citation>
    <scope>NUCLEOTIDE SEQUENCE [LARGE SCALE GENOMIC DNA]</scope>
    <source>
        <strain evidence="3 4">NML 030167</strain>
    </source>
</reference>
<dbReference type="InterPro" id="IPR020904">
    <property type="entry name" value="Sc_DH/Rdtase_CS"/>
</dbReference>
<evidence type="ECO:0000256" key="1">
    <source>
        <dbReference type="ARBA" id="ARBA00006484"/>
    </source>
</evidence>
<protein>
    <submittedName>
        <fullName evidence="3">2-hydroxycyclohexanecarboxyl-CoA dehydrogenase</fullName>
    </submittedName>
</protein>
<dbReference type="CDD" id="cd05233">
    <property type="entry name" value="SDR_c"/>
    <property type="match status" value="1"/>
</dbReference>
<comment type="similarity">
    <text evidence="1">Belongs to the short-chain dehydrogenases/reductases (SDR) family.</text>
</comment>
<keyword evidence="2" id="KW-0560">Oxidoreductase</keyword>